<keyword evidence="2" id="KW-1185">Reference proteome</keyword>
<dbReference type="Proteomes" id="UP000250275">
    <property type="component" value="Unassembled WGS sequence"/>
</dbReference>
<evidence type="ECO:0000313" key="1">
    <source>
        <dbReference type="EMBL" id="OAD55544.1"/>
    </source>
</evidence>
<name>A0A310SE69_9HYME</name>
<sequence>MHKEEKAIDNFKTELIAKEARGEAGLSPSNLKRSDVSSTIPLDILHVHVEKTTKQQKQSGITHRLRCYNGGRCVYQSRMQELVQTESNYIGLYDTVTTSTEWKDLIEQYWITQEYSCMSGLEKKL</sequence>
<dbReference type="AlphaFoldDB" id="A0A310SE69"/>
<organism evidence="1 2">
    <name type="scientific">Eufriesea mexicana</name>
    <dbReference type="NCBI Taxonomy" id="516756"/>
    <lineage>
        <taxon>Eukaryota</taxon>
        <taxon>Metazoa</taxon>
        <taxon>Ecdysozoa</taxon>
        <taxon>Arthropoda</taxon>
        <taxon>Hexapoda</taxon>
        <taxon>Insecta</taxon>
        <taxon>Pterygota</taxon>
        <taxon>Neoptera</taxon>
        <taxon>Endopterygota</taxon>
        <taxon>Hymenoptera</taxon>
        <taxon>Apocrita</taxon>
        <taxon>Aculeata</taxon>
        <taxon>Apoidea</taxon>
        <taxon>Anthophila</taxon>
        <taxon>Apidae</taxon>
        <taxon>Eufriesea</taxon>
    </lineage>
</organism>
<protein>
    <submittedName>
        <fullName evidence="1">Uncharacterized protein</fullName>
    </submittedName>
</protein>
<reference evidence="1 2" key="1">
    <citation type="submission" date="2015-07" db="EMBL/GenBank/DDBJ databases">
        <title>The genome of Eufriesea mexicana.</title>
        <authorList>
            <person name="Pan H."/>
            <person name="Kapheim K."/>
        </authorList>
    </citation>
    <scope>NUCLEOTIDE SEQUENCE [LARGE SCALE GENOMIC DNA]</scope>
    <source>
        <strain evidence="1">0111107269</strain>
        <tissue evidence="1">Whole body</tissue>
    </source>
</reference>
<proteinExistence type="predicted"/>
<evidence type="ECO:0000313" key="2">
    <source>
        <dbReference type="Proteomes" id="UP000250275"/>
    </source>
</evidence>
<accession>A0A310SE69</accession>
<dbReference type="EMBL" id="KQ762687">
    <property type="protein sequence ID" value="OAD55544.1"/>
    <property type="molecule type" value="Genomic_DNA"/>
</dbReference>
<gene>
    <name evidence="1" type="ORF">WN48_04648</name>
</gene>